<proteinExistence type="predicted"/>
<evidence type="ECO:0000313" key="2">
    <source>
        <dbReference type="EMBL" id="CAD7078909.1"/>
    </source>
</evidence>
<dbReference type="EMBL" id="LR899009">
    <property type="protein sequence ID" value="CAD7078909.1"/>
    <property type="molecule type" value="Genomic_DNA"/>
</dbReference>
<dbReference type="Proteomes" id="UP000594454">
    <property type="component" value="Chromosome 1"/>
</dbReference>
<name>A0A7R8UDX6_HERIL</name>
<dbReference type="AlphaFoldDB" id="A0A7R8UDX6"/>
<evidence type="ECO:0008006" key="4">
    <source>
        <dbReference type="Google" id="ProtNLM"/>
    </source>
</evidence>
<evidence type="ECO:0000256" key="1">
    <source>
        <dbReference type="SAM" id="Coils"/>
    </source>
</evidence>
<dbReference type="OrthoDB" id="8197715at2759"/>
<sequence>MVSLLALPVQTKIDDIMKEVPRPASGLPINALPGWERVPLCNKLPMLDTPTNEIIFSRGKMGLWKPAEFVLYDPNCYFVKLTYDSLHDPHLKDFYSRSANFERIKEIGRVTDEKDVICTLREFNDYRRYLRRLQLDAINEKVQQIEAEKRDRYLIKMAEDVAQKQREQLRNIVGRTKSDILKAKEKRERERREKALQMTNNLTRNIARIEALKQWKKQVLKEKSKMHNLEIRDRLNRAREAEKLRIIALKKKMNMREMQLKKFLKNHFDEIKDMKLVKALAYWQKRLEFRAWKSEQNAQIRRKARLLREECVEKHKQLMQAKWDRIQMQIAQKSIEHQQKDLMDKLTHELQMKLLKRV</sequence>
<dbReference type="PANTHER" id="PTHR47315">
    <property type="entry name" value="FIBROUS SHEATH INTERACTING PROTEIN 2"/>
    <property type="match status" value="1"/>
</dbReference>
<keyword evidence="1" id="KW-0175">Coiled coil</keyword>
<gene>
    <name evidence="2" type="ORF">HERILL_LOCUS2150</name>
</gene>
<evidence type="ECO:0000313" key="3">
    <source>
        <dbReference type="Proteomes" id="UP000594454"/>
    </source>
</evidence>
<dbReference type="InParanoid" id="A0A7R8UDX6"/>
<reference evidence="2 3" key="1">
    <citation type="submission" date="2020-11" db="EMBL/GenBank/DDBJ databases">
        <authorList>
            <person name="Wallbank WR R."/>
            <person name="Pardo Diaz C."/>
            <person name="Kozak K."/>
            <person name="Martin S."/>
            <person name="Jiggins C."/>
            <person name="Moest M."/>
            <person name="Warren A I."/>
            <person name="Generalovic N T."/>
            <person name="Byers J.R.P. K."/>
            <person name="Montejo-Kovacevich G."/>
            <person name="Yen C E."/>
        </authorList>
    </citation>
    <scope>NUCLEOTIDE SEQUENCE [LARGE SCALE GENOMIC DNA]</scope>
</reference>
<accession>A0A7R8UDX6</accession>
<feature type="coiled-coil region" evidence="1">
    <location>
        <begin position="212"/>
        <end position="252"/>
    </location>
</feature>
<dbReference type="InterPro" id="IPR038891">
    <property type="entry name" value="FSIP2"/>
</dbReference>
<dbReference type="PANTHER" id="PTHR47315:SF3">
    <property type="entry name" value="FIBROUS SHEATH-INTERACTING PROTEIN 2-LIKE"/>
    <property type="match status" value="1"/>
</dbReference>
<organism evidence="2 3">
    <name type="scientific">Hermetia illucens</name>
    <name type="common">Black soldier fly</name>
    <dbReference type="NCBI Taxonomy" id="343691"/>
    <lineage>
        <taxon>Eukaryota</taxon>
        <taxon>Metazoa</taxon>
        <taxon>Ecdysozoa</taxon>
        <taxon>Arthropoda</taxon>
        <taxon>Hexapoda</taxon>
        <taxon>Insecta</taxon>
        <taxon>Pterygota</taxon>
        <taxon>Neoptera</taxon>
        <taxon>Endopterygota</taxon>
        <taxon>Diptera</taxon>
        <taxon>Brachycera</taxon>
        <taxon>Stratiomyomorpha</taxon>
        <taxon>Stratiomyidae</taxon>
        <taxon>Hermetiinae</taxon>
        <taxon>Hermetia</taxon>
    </lineage>
</organism>
<keyword evidence="3" id="KW-1185">Reference proteome</keyword>
<protein>
    <recommendedName>
        <fullName evidence="4">Fibrous sheath-interacting protein 2</fullName>
    </recommendedName>
</protein>